<dbReference type="PATRIC" id="fig|1379739.3.peg.2641"/>
<feature type="transmembrane region" description="Helical" evidence="1">
    <location>
        <begin position="33"/>
        <end position="52"/>
    </location>
</feature>
<evidence type="ECO:0000256" key="1">
    <source>
        <dbReference type="SAM" id="Phobius"/>
    </source>
</evidence>
<organism evidence="2 3">
    <name type="scientific">Clostridium botulinum B2 450</name>
    <dbReference type="NCBI Taxonomy" id="1379739"/>
    <lineage>
        <taxon>Bacteria</taxon>
        <taxon>Bacillati</taxon>
        <taxon>Bacillota</taxon>
        <taxon>Clostridia</taxon>
        <taxon>Eubacteriales</taxon>
        <taxon>Clostridiaceae</taxon>
        <taxon>Clostridium</taxon>
    </lineage>
</organism>
<gene>
    <name evidence="2" type="ORF">N495_11335</name>
</gene>
<keyword evidence="1" id="KW-1133">Transmembrane helix</keyword>
<dbReference type="HOGENOM" id="CLU_2141572_0_0_9"/>
<name>A0A0D1A038_CLOBO</name>
<dbReference type="Proteomes" id="UP000032250">
    <property type="component" value="Unassembled WGS sequence"/>
</dbReference>
<sequence>MKITIICFYLGIIFLILLMKARSTGSILGIRAATILYVIGAGYYLGVFSYSISIDIKELFASSNLNKTEEQSLPINRVQNVGTIFGTLSPEVKSKFIQPKVLNPISVNVLAPPTVKSSPIESEDEHSGNK</sequence>
<protein>
    <submittedName>
        <fullName evidence="2">Uncharacterized protein</fullName>
    </submittedName>
</protein>
<keyword evidence="1" id="KW-0812">Transmembrane</keyword>
<evidence type="ECO:0000313" key="3">
    <source>
        <dbReference type="Proteomes" id="UP000032250"/>
    </source>
</evidence>
<dbReference type="AlphaFoldDB" id="A0A0D1A038"/>
<reference evidence="2 3" key="1">
    <citation type="submission" date="2014-06" db="EMBL/GenBank/DDBJ databases">
        <title>Genome characterization of distinct group I Clostridium botulinum lineages.</title>
        <authorList>
            <person name="Giordani F."/>
            <person name="Anselmo A."/>
            <person name="Fillo S."/>
            <person name="Palozzi A.M."/>
            <person name="Fortunato A."/>
            <person name="Gentile B."/>
            <person name="Ciammaruconi A."/>
            <person name="Anniballi F."/>
            <person name="De Medici D."/>
            <person name="Lista F."/>
        </authorList>
    </citation>
    <scope>NUCLEOTIDE SEQUENCE [LARGE SCALE GENOMIC DNA]</scope>
    <source>
        <strain evidence="2 3">B2 450</strain>
    </source>
</reference>
<dbReference type="RefSeq" id="WP_043032113.1">
    <property type="nucleotide sequence ID" value="NZ_JXSU01000007.1"/>
</dbReference>
<keyword evidence="1" id="KW-0472">Membrane</keyword>
<proteinExistence type="predicted"/>
<dbReference type="EMBL" id="JXSU01000007">
    <property type="protein sequence ID" value="KIS24148.1"/>
    <property type="molecule type" value="Genomic_DNA"/>
</dbReference>
<comment type="caution">
    <text evidence="2">The sequence shown here is derived from an EMBL/GenBank/DDBJ whole genome shotgun (WGS) entry which is preliminary data.</text>
</comment>
<evidence type="ECO:0000313" key="2">
    <source>
        <dbReference type="EMBL" id="KIS24148.1"/>
    </source>
</evidence>
<accession>A0A0D1A038</accession>